<keyword evidence="1" id="KW-0812">Transmembrane</keyword>
<keyword evidence="1" id="KW-0472">Membrane</keyword>
<accession>K8ERN7</accession>
<dbReference type="Pfam" id="PF01757">
    <property type="entry name" value="Acyl_transf_3"/>
    <property type="match status" value="1"/>
</dbReference>
<dbReference type="PANTHER" id="PTHR23028:SF124">
    <property type="entry name" value="ACYL_TRANSF_3 DOMAIN-CONTAINING PROTEIN-RELATED"/>
    <property type="match status" value="1"/>
</dbReference>
<dbReference type="PANTHER" id="PTHR23028">
    <property type="entry name" value="ACETYLTRANSFERASE"/>
    <property type="match status" value="1"/>
</dbReference>
<dbReference type="HOGENOM" id="CLU_005679_12_1_1"/>
<protein>
    <submittedName>
        <fullName evidence="4">Acyl_transf_3 domain-containing protein</fullName>
    </submittedName>
</protein>
<dbReference type="Proteomes" id="UP000001940">
    <property type="component" value="Chromosome V"/>
</dbReference>
<evidence type="ECO:0000259" key="3">
    <source>
        <dbReference type="Pfam" id="PF19040"/>
    </source>
</evidence>
<name>K8ERN7_CAEEL</name>
<feature type="transmembrane region" description="Helical" evidence="1">
    <location>
        <begin position="172"/>
        <end position="192"/>
    </location>
</feature>
<proteinExistence type="predicted"/>
<organism evidence="4 5">
    <name type="scientific">Caenorhabditis elegans</name>
    <dbReference type="NCBI Taxonomy" id="6239"/>
    <lineage>
        <taxon>Eukaryota</taxon>
        <taxon>Metazoa</taxon>
        <taxon>Ecdysozoa</taxon>
        <taxon>Nematoda</taxon>
        <taxon>Chromadorea</taxon>
        <taxon>Rhabditida</taxon>
        <taxon>Rhabditina</taxon>
        <taxon>Rhabditomorpha</taxon>
        <taxon>Rhabditoidea</taxon>
        <taxon>Rhabditidae</taxon>
        <taxon>Peloderinae</taxon>
        <taxon>Caenorhabditis</taxon>
    </lineage>
</organism>
<feature type="transmembrane region" description="Helical" evidence="1">
    <location>
        <begin position="336"/>
        <end position="354"/>
    </location>
</feature>
<evidence type="ECO:0000313" key="6">
    <source>
        <dbReference type="WormBase" id="T06C12.8a"/>
    </source>
</evidence>
<feature type="transmembrane region" description="Helical" evidence="1">
    <location>
        <begin position="198"/>
        <end position="217"/>
    </location>
</feature>
<dbReference type="GO" id="GO:0016747">
    <property type="term" value="F:acyltransferase activity, transferring groups other than amino-acyl groups"/>
    <property type="evidence" value="ECO:0007669"/>
    <property type="project" value="InterPro"/>
</dbReference>
<evidence type="ECO:0000313" key="4">
    <source>
        <dbReference type="EMBL" id="CCO25598.1"/>
    </source>
</evidence>
<feature type="transmembrane region" description="Helical" evidence="1">
    <location>
        <begin position="139"/>
        <end position="160"/>
    </location>
</feature>
<dbReference type="CTD" id="188167"/>
<feature type="transmembrane region" description="Helical" evidence="1">
    <location>
        <begin position="258"/>
        <end position="279"/>
    </location>
</feature>
<feature type="transmembrane region" description="Helical" evidence="1">
    <location>
        <begin position="80"/>
        <end position="99"/>
    </location>
</feature>
<evidence type="ECO:0000256" key="1">
    <source>
        <dbReference type="SAM" id="Phobius"/>
    </source>
</evidence>
<dbReference type="OMA" id="QPNISRM"/>
<dbReference type="EMBL" id="BX284605">
    <property type="protein sequence ID" value="CCO25598.1"/>
    <property type="molecule type" value="Genomic_DNA"/>
</dbReference>
<dbReference type="Pfam" id="PF19040">
    <property type="entry name" value="SGNH"/>
    <property type="match status" value="1"/>
</dbReference>
<sequence length="530" mass="61399">MEHEKQKASKRLDLQGIRGLAIAAVLLYHFYPKQFPYGCLGVDQFFVLSGFLMCLLLKRAENESPYSLITLFYYRRFKRLLPLYLLVILLSLLFFYNFFPITTTETNRSSAVRALLFVSNWPNPVKLAYNAMNERTGDIFAHTWSLSVEIQFYFLVPVIFLIGKVMPTRFQILYFAIIGTISYSYFLISPRLIAKNSVFARIWQFVAGMLVYLCTLLKNDHMSCKNNQEEFEKLLDTKMVEENKAAKPKPTSTTISKIFSYFFLFCFLYITFFACHLGSWVKPMITVVTGCLMMVSEDNEFLSNKFLAYLGDISYSLYLIHWSIEQYWWFTTHGDPNYKIQAILVSICLAIIVFETFEKWYLKISSTSLGILILALFVLNVLLIEKDQVFELIGGDSYDAQQANYKWNTHTVQNLYSPTCNYESKDSPFGWCRHTGLNKTGKYKIAIIGNSFAANNANLFFEECSHKANIILQGASGACEPLYQFFHKGETYKTDLKDFEQRIENEKPDFLFVITKVIVTNDELPKNVTF</sequence>
<dbReference type="OrthoDB" id="207378at2759"/>
<dbReference type="AlphaFoldDB" id="K8ERN7"/>
<reference evidence="4 5" key="1">
    <citation type="journal article" date="1998" name="Science">
        <title>Genome sequence of the nematode C. elegans: a platform for investigating biology.</title>
        <authorList>
            <consortium name="The C. elegans sequencing consortium"/>
            <person name="Sulson J.E."/>
            <person name="Waterston R."/>
        </authorList>
    </citation>
    <scope>NUCLEOTIDE SEQUENCE [LARGE SCALE GENOMIC DNA]</scope>
    <source>
        <strain evidence="4 5">Bristol N2</strain>
    </source>
</reference>
<dbReference type="InterPro" id="IPR002656">
    <property type="entry name" value="Acyl_transf_3_dom"/>
</dbReference>
<dbReference type="InterPro" id="IPR050879">
    <property type="entry name" value="Acyltransferase_3"/>
</dbReference>
<dbReference type="Bgee" id="WBGene00011515">
    <property type="expression patterns" value="Expressed in larva"/>
</dbReference>
<dbReference type="InterPro" id="IPR043968">
    <property type="entry name" value="SGNH"/>
</dbReference>
<gene>
    <name evidence="4 6" type="primary">oac-42</name>
    <name evidence="4" type="ORF">CELE_T06C12.8</name>
    <name evidence="6" type="ORF">T06C12.8</name>
</gene>
<evidence type="ECO:0000259" key="2">
    <source>
        <dbReference type="Pfam" id="PF01757"/>
    </source>
</evidence>
<dbReference type="AGR" id="WB:WBGene00011515"/>
<dbReference type="WormBase" id="T06C12.8a">
    <property type="protein sequence ID" value="CE47941"/>
    <property type="gene ID" value="WBGene00011515"/>
    <property type="gene designation" value="oac-42"/>
</dbReference>
<keyword evidence="1" id="KW-1133">Transmembrane helix</keyword>
<dbReference type="GeneID" id="188167"/>
<feature type="transmembrane region" description="Helical" evidence="1">
    <location>
        <begin position="360"/>
        <end position="383"/>
    </location>
</feature>
<keyword evidence="5" id="KW-1185">Reference proteome</keyword>
<feature type="domain" description="SGNH" evidence="3">
    <location>
        <begin position="420"/>
        <end position="515"/>
    </location>
</feature>
<dbReference type="RefSeq" id="NP_001263902.1">
    <property type="nucleotide sequence ID" value="NM_001276973.3"/>
</dbReference>
<evidence type="ECO:0000313" key="5">
    <source>
        <dbReference type="Proteomes" id="UP000001940"/>
    </source>
</evidence>
<feature type="domain" description="Acyltransferase 3" evidence="2">
    <location>
        <begin position="13"/>
        <end position="352"/>
    </location>
</feature>